<dbReference type="RefSeq" id="XP_025360818.1">
    <property type="nucleotide sequence ID" value="XM_025506596.1"/>
</dbReference>
<dbReference type="GeneID" id="37028419"/>
<organism evidence="2 3">
    <name type="scientific">Jaminaea rosea</name>
    <dbReference type="NCBI Taxonomy" id="1569628"/>
    <lineage>
        <taxon>Eukaryota</taxon>
        <taxon>Fungi</taxon>
        <taxon>Dikarya</taxon>
        <taxon>Basidiomycota</taxon>
        <taxon>Ustilaginomycotina</taxon>
        <taxon>Exobasidiomycetes</taxon>
        <taxon>Microstromatales</taxon>
        <taxon>Microstromatales incertae sedis</taxon>
        <taxon>Jaminaea</taxon>
    </lineage>
</organism>
<feature type="region of interest" description="Disordered" evidence="1">
    <location>
        <begin position="572"/>
        <end position="592"/>
    </location>
</feature>
<feature type="compositionally biased region" description="Low complexity" evidence="1">
    <location>
        <begin position="364"/>
        <end position="392"/>
    </location>
</feature>
<dbReference type="SUPFAM" id="SSF52113">
    <property type="entry name" value="BRCT domain"/>
    <property type="match status" value="1"/>
</dbReference>
<feature type="compositionally biased region" description="Basic and acidic residues" evidence="1">
    <location>
        <begin position="451"/>
        <end position="493"/>
    </location>
</feature>
<name>A0A316ULP6_9BASI</name>
<dbReference type="EMBL" id="KZ819672">
    <property type="protein sequence ID" value="PWN26206.1"/>
    <property type="molecule type" value="Genomic_DNA"/>
</dbReference>
<evidence type="ECO:0000313" key="2">
    <source>
        <dbReference type="EMBL" id="PWN26206.1"/>
    </source>
</evidence>
<proteinExistence type="predicted"/>
<feature type="compositionally biased region" description="Low complexity" evidence="1">
    <location>
        <begin position="330"/>
        <end position="344"/>
    </location>
</feature>
<dbReference type="Gene3D" id="3.40.50.10190">
    <property type="entry name" value="BRCT domain"/>
    <property type="match status" value="1"/>
</dbReference>
<dbReference type="AlphaFoldDB" id="A0A316ULP6"/>
<feature type="region of interest" description="Disordered" evidence="1">
    <location>
        <begin position="42"/>
        <end position="149"/>
    </location>
</feature>
<keyword evidence="3" id="KW-1185">Reference proteome</keyword>
<feature type="region of interest" description="Disordered" evidence="1">
    <location>
        <begin position="290"/>
        <end position="525"/>
    </location>
</feature>
<dbReference type="InterPro" id="IPR036420">
    <property type="entry name" value="BRCT_dom_sf"/>
</dbReference>
<feature type="compositionally biased region" description="Polar residues" evidence="1">
    <location>
        <begin position="228"/>
        <end position="246"/>
    </location>
</feature>
<feature type="compositionally biased region" description="Basic and acidic residues" evidence="1">
    <location>
        <begin position="410"/>
        <end position="427"/>
    </location>
</feature>
<gene>
    <name evidence="2" type="ORF">BDZ90DRAFT_233341</name>
</gene>
<sequence length="681" mass="73665">MAEVAKGCRDGPSTPIVERLRRFREQLDHDLPLSTSVAEEYRRLTGEGCATTSDPHQEEQGRPGLDITSRDDTEDPEKAAANRPPDDGEFTFSDWSQGLLTNPRPEALQLTSARPLWKQREAGRCTASRSTQDHDPPIEEQGTSESTHQAAMATQVAVMPAIEYWSSVPAAEEHAAQLRLQPQGTSSVEQLERLAPAATSQLLEAQSRQLEATKRSIKASMSRRPPAFSSSLADITDPSSSVQPSNPFDDIARRQAPALQDKSTSRRYPPLAFQGAAAVTPAAFRTDVSDLTAITTPGDDKDGNSCTSEEDEGEGEAAGPRRNGRSPSVRGRAAGGKRAAAPPATRSMLALGPRPTMARAIGVAPEPAAKPAAKPQDEAAAAMEESMTASESATDDEEVVMPPQRPAKIVRPDAAAHAKQPRVEGDRGIAPSARAASVSTSAEPSLLSAALHEEERASADRRSQAGAARIDKLREQEKRVRRQQNKDDRRPKAPIDPASASLRPLPPGPALTTTKPRRSIPSKKPNWRSYRACVRQWTHWDEVEKRIIPQQSSRRERPVFEGMRILLITNPGLDNDADGSSDHEGEGTNGGWSRDMARWVERVWENGGRCVEGYVEGETTHLVAVGLPRPPEAATCAGLLRLGGAGLAALRGVKCVTQDWARASIAQGRAMEEADERWKLG</sequence>
<evidence type="ECO:0000313" key="3">
    <source>
        <dbReference type="Proteomes" id="UP000245884"/>
    </source>
</evidence>
<protein>
    <recommendedName>
        <fullName evidence="4">BRCT domain-containing protein</fullName>
    </recommendedName>
</protein>
<evidence type="ECO:0000256" key="1">
    <source>
        <dbReference type="SAM" id="MobiDB-lite"/>
    </source>
</evidence>
<dbReference type="Proteomes" id="UP000245884">
    <property type="component" value="Unassembled WGS sequence"/>
</dbReference>
<feature type="region of interest" description="Disordered" evidence="1">
    <location>
        <begin position="214"/>
        <end position="249"/>
    </location>
</feature>
<accession>A0A316ULP6</accession>
<evidence type="ECO:0008006" key="4">
    <source>
        <dbReference type="Google" id="ProtNLM"/>
    </source>
</evidence>
<feature type="compositionally biased region" description="Basic and acidic residues" evidence="1">
    <location>
        <begin position="68"/>
        <end position="86"/>
    </location>
</feature>
<reference evidence="2 3" key="1">
    <citation type="journal article" date="2018" name="Mol. Biol. Evol.">
        <title>Broad Genomic Sampling Reveals a Smut Pathogenic Ancestry of the Fungal Clade Ustilaginomycotina.</title>
        <authorList>
            <person name="Kijpornyongpan T."/>
            <person name="Mondo S.J."/>
            <person name="Barry K."/>
            <person name="Sandor L."/>
            <person name="Lee J."/>
            <person name="Lipzen A."/>
            <person name="Pangilinan J."/>
            <person name="LaButti K."/>
            <person name="Hainaut M."/>
            <person name="Henrissat B."/>
            <person name="Grigoriev I.V."/>
            <person name="Spatafora J.W."/>
            <person name="Aime M.C."/>
        </authorList>
    </citation>
    <scope>NUCLEOTIDE SEQUENCE [LARGE SCALE GENOMIC DNA]</scope>
    <source>
        <strain evidence="2 3">MCA 5214</strain>
    </source>
</reference>